<gene>
    <name evidence="2" type="ORF">CCAM_LOCUS40373</name>
</gene>
<protein>
    <recommendedName>
        <fullName evidence="1">Reverse transcriptase domain-containing protein</fullName>
    </recommendedName>
</protein>
<dbReference type="PANTHER" id="PTHR33116:SF80">
    <property type="entry name" value="REVERSE TRANSCRIPTASE ZINC-BINDING DOMAIN-CONTAINING PROTEIN"/>
    <property type="match status" value="1"/>
</dbReference>
<dbReference type="AlphaFoldDB" id="A0A484NDI4"/>
<proteinExistence type="predicted"/>
<dbReference type="OrthoDB" id="536038at2759"/>
<evidence type="ECO:0000313" key="2">
    <source>
        <dbReference type="EMBL" id="VFQ98597.1"/>
    </source>
</evidence>
<feature type="domain" description="Reverse transcriptase" evidence="1">
    <location>
        <begin position="271"/>
        <end position="547"/>
    </location>
</feature>
<reference evidence="2 3" key="1">
    <citation type="submission" date="2018-04" db="EMBL/GenBank/DDBJ databases">
        <authorList>
            <person name="Vogel A."/>
        </authorList>
    </citation>
    <scope>NUCLEOTIDE SEQUENCE [LARGE SCALE GENOMIC DNA]</scope>
</reference>
<name>A0A484NDI4_9ASTE</name>
<dbReference type="EMBL" id="OOIL02006606">
    <property type="protein sequence ID" value="VFQ98597.1"/>
    <property type="molecule type" value="Genomic_DNA"/>
</dbReference>
<dbReference type="Proteomes" id="UP000595140">
    <property type="component" value="Unassembled WGS sequence"/>
</dbReference>
<dbReference type="InterPro" id="IPR043502">
    <property type="entry name" value="DNA/RNA_pol_sf"/>
</dbReference>
<evidence type="ECO:0000313" key="3">
    <source>
        <dbReference type="Proteomes" id="UP000595140"/>
    </source>
</evidence>
<dbReference type="Pfam" id="PF00078">
    <property type="entry name" value="RVT_1"/>
    <property type="match status" value="1"/>
</dbReference>
<keyword evidence="3" id="KW-1185">Reference proteome</keyword>
<sequence length="722" mass="83672">MVNNMDHGLPKFSLLGYDDWKIMMEAHLYALHDCMWMVLEDGPLKIQMENPERNPAAPDVVQYIPKPKEKWDDRDWKKHNLDNVAKALIFKTLDPITFSKIKHLKTAMEIWQSLGKLCEGSEDLRKQKIEVLLEKFKSFKMLPGESFDMLDERFHKILNDLASLNHILSPKEKNVRLLRLLPTELYTKATTMEEGRNLENYTFQVSTGMAKDQSRKGSFDDCLHNHSPEKGLAMLIEEIHYTNMQEMVPDTRDYGYHSEDGKSSDILDQSTLRHPRVIEPIVSADQIHFYNNPKTFNDYRPISLSTFMSKINTRILADRIHLLLSKMISPEQTGFQKGMGVDEQILLVEEMVHKLDYKVRGDNVILKIDMAKAFDKLEWQYIQGVLGKVGFSSQAQHLLMANINSTYLSLLINGSPRGFFKMKRGVKQGDPLSPLLFIIASEGLSRALKFYMSTGYITNFNTGGGKLISHLAYAVDVIIFCNSQSNNLIKVKEILKKYQEASGQEINYNKSRFYCGKGVNTYTTLQMERILGMKKGTLRFKYLGTPICKGMLKKGDCGDLITHFSNYIEKWYSKTLSQMGRLILIKHVLCTIPLHYMAVHSLPKSVINKLQQMMTTFFWGHTNNKKRYHWTKWENICLPKEEGGLGIRDLEELQFAYSIKLWWNFRFNNNNCAQFMRAKYSTQNFSEKLTDSPIRKRICRINDSAEEFMGDITPYREDEDEI</sequence>
<organism evidence="2 3">
    <name type="scientific">Cuscuta campestris</name>
    <dbReference type="NCBI Taxonomy" id="132261"/>
    <lineage>
        <taxon>Eukaryota</taxon>
        <taxon>Viridiplantae</taxon>
        <taxon>Streptophyta</taxon>
        <taxon>Embryophyta</taxon>
        <taxon>Tracheophyta</taxon>
        <taxon>Spermatophyta</taxon>
        <taxon>Magnoliopsida</taxon>
        <taxon>eudicotyledons</taxon>
        <taxon>Gunneridae</taxon>
        <taxon>Pentapetalae</taxon>
        <taxon>asterids</taxon>
        <taxon>lamiids</taxon>
        <taxon>Solanales</taxon>
        <taxon>Convolvulaceae</taxon>
        <taxon>Cuscuteae</taxon>
        <taxon>Cuscuta</taxon>
        <taxon>Cuscuta subgen. Grammica</taxon>
        <taxon>Cuscuta sect. Cleistogrammica</taxon>
    </lineage>
</organism>
<dbReference type="SUPFAM" id="SSF56672">
    <property type="entry name" value="DNA/RNA polymerases"/>
    <property type="match status" value="1"/>
</dbReference>
<accession>A0A484NDI4</accession>
<dbReference type="CDD" id="cd01650">
    <property type="entry name" value="RT_nLTR_like"/>
    <property type="match status" value="1"/>
</dbReference>
<dbReference type="PROSITE" id="PS50878">
    <property type="entry name" value="RT_POL"/>
    <property type="match status" value="1"/>
</dbReference>
<dbReference type="InterPro" id="IPR000477">
    <property type="entry name" value="RT_dom"/>
</dbReference>
<dbReference type="Pfam" id="PF14223">
    <property type="entry name" value="Retrotran_gag_2"/>
    <property type="match status" value="1"/>
</dbReference>
<evidence type="ECO:0000259" key="1">
    <source>
        <dbReference type="PROSITE" id="PS50878"/>
    </source>
</evidence>
<dbReference type="PANTHER" id="PTHR33116">
    <property type="entry name" value="REVERSE TRANSCRIPTASE ZINC-BINDING DOMAIN-CONTAINING PROTEIN-RELATED-RELATED"/>
    <property type="match status" value="1"/>
</dbReference>